<evidence type="ECO:0000313" key="3">
    <source>
        <dbReference type="Proteomes" id="UP000800097"/>
    </source>
</evidence>
<dbReference type="GeneID" id="54550770"/>
<proteinExistence type="predicted"/>
<sequence length="99" mass="11236">MGLFGLGRKKVYVQEHHHHHHTTVQQQTAVVAAPTPPPPQRRPRMPACRNCHSSLRTQLATTQKGVHYGRQYYVCIGCPRSPDSNGRSWIVWADQLVSQ</sequence>
<accession>A0A6A6JZ52</accession>
<evidence type="ECO:0000313" key="2">
    <source>
        <dbReference type="EMBL" id="KAF2280329.1"/>
    </source>
</evidence>
<evidence type="ECO:0000256" key="1">
    <source>
        <dbReference type="SAM" id="MobiDB-lite"/>
    </source>
</evidence>
<gene>
    <name evidence="2" type="ORF">EI97DRAFT_430074</name>
</gene>
<dbReference type="AlphaFoldDB" id="A0A6A6JZ52"/>
<dbReference type="OrthoDB" id="5367179at2759"/>
<feature type="compositionally biased region" description="Low complexity" evidence="1">
    <location>
        <begin position="23"/>
        <end position="33"/>
    </location>
</feature>
<keyword evidence="3" id="KW-1185">Reference proteome</keyword>
<reference evidence="2" key="1">
    <citation type="journal article" date="2020" name="Stud. Mycol.">
        <title>101 Dothideomycetes genomes: a test case for predicting lifestyles and emergence of pathogens.</title>
        <authorList>
            <person name="Haridas S."/>
            <person name="Albert R."/>
            <person name="Binder M."/>
            <person name="Bloem J."/>
            <person name="Labutti K."/>
            <person name="Salamov A."/>
            <person name="Andreopoulos B."/>
            <person name="Baker S."/>
            <person name="Barry K."/>
            <person name="Bills G."/>
            <person name="Bluhm B."/>
            <person name="Cannon C."/>
            <person name="Castanera R."/>
            <person name="Culley D."/>
            <person name="Daum C."/>
            <person name="Ezra D."/>
            <person name="Gonzalez J."/>
            <person name="Henrissat B."/>
            <person name="Kuo A."/>
            <person name="Liang C."/>
            <person name="Lipzen A."/>
            <person name="Lutzoni F."/>
            <person name="Magnuson J."/>
            <person name="Mondo S."/>
            <person name="Nolan M."/>
            <person name="Ohm R."/>
            <person name="Pangilinan J."/>
            <person name="Park H.-J."/>
            <person name="Ramirez L."/>
            <person name="Alfaro M."/>
            <person name="Sun H."/>
            <person name="Tritt A."/>
            <person name="Yoshinaga Y."/>
            <person name="Zwiers L.-H."/>
            <person name="Turgeon B."/>
            <person name="Goodwin S."/>
            <person name="Spatafora J."/>
            <person name="Crous P."/>
            <person name="Grigoriev I."/>
        </authorList>
    </citation>
    <scope>NUCLEOTIDE SEQUENCE</scope>
    <source>
        <strain evidence="2">CBS 379.55</strain>
    </source>
</reference>
<dbReference type="EMBL" id="ML986485">
    <property type="protein sequence ID" value="KAF2280329.1"/>
    <property type="molecule type" value="Genomic_DNA"/>
</dbReference>
<name>A0A6A6JZ52_WESOR</name>
<protein>
    <submittedName>
        <fullName evidence="2">Uncharacterized protein</fullName>
    </submittedName>
</protein>
<dbReference type="Proteomes" id="UP000800097">
    <property type="component" value="Unassembled WGS sequence"/>
</dbReference>
<dbReference type="RefSeq" id="XP_033657867.1">
    <property type="nucleotide sequence ID" value="XM_033797595.1"/>
</dbReference>
<organism evidence="2 3">
    <name type="scientific">Westerdykella ornata</name>
    <dbReference type="NCBI Taxonomy" id="318751"/>
    <lineage>
        <taxon>Eukaryota</taxon>
        <taxon>Fungi</taxon>
        <taxon>Dikarya</taxon>
        <taxon>Ascomycota</taxon>
        <taxon>Pezizomycotina</taxon>
        <taxon>Dothideomycetes</taxon>
        <taxon>Pleosporomycetidae</taxon>
        <taxon>Pleosporales</taxon>
        <taxon>Sporormiaceae</taxon>
        <taxon>Westerdykella</taxon>
    </lineage>
</organism>
<feature type="region of interest" description="Disordered" evidence="1">
    <location>
        <begin position="15"/>
        <end position="45"/>
    </location>
</feature>